<evidence type="ECO:0000313" key="2">
    <source>
        <dbReference type="EMBL" id="KAH7575867.1"/>
    </source>
</evidence>
<feature type="transmembrane region" description="Helical" evidence="1">
    <location>
        <begin position="444"/>
        <end position="464"/>
    </location>
</feature>
<feature type="transmembrane region" description="Helical" evidence="1">
    <location>
        <begin position="470"/>
        <end position="487"/>
    </location>
</feature>
<evidence type="ECO:0000256" key="1">
    <source>
        <dbReference type="SAM" id="Phobius"/>
    </source>
</evidence>
<keyword evidence="1" id="KW-1133">Transmembrane helix</keyword>
<dbReference type="PANTHER" id="PTHR48473">
    <property type="entry name" value="TIR DOMAIN-CONTAINING PROTEIN"/>
    <property type="match status" value="1"/>
</dbReference>
<organism evidence="2 3">
    <name type="scientific">Xanthoceras sorbifolium</name>
    <dbReference type="NCBI Taxonomy" id="99658"/>
    <lineage>
        <taxon>Eukaryota</taxon>
        <taxon>Viridiplantae</taxon>
        <taxon>Streptophyta</taxon>
        <taxon>Embryophyta</taxon>
        <taxon>Tracheophyta</taxon>
        <taxon>Spermatophyta</taxon>
        <taxon>Magnoliopsida</taxon>
        <taxon>eudicotyledons</taxon>
        <taxon>Gunneridae</taxon>
        <taxon>Pentapetalae</taxon>
        <taxon>rosids</taxon>
        <taxon>malvids</taxon>
        <taxon>Sapindales</taxon>
        <taxon>Sapindaceae</taxon>
        <taxon>Xanthoceroideae</taxon>
        <taxon>Xanthoceras</taxon>
    </lineage>
</organism>
<accession>A0ABQ8IGT0</accession>
<dbReference type="Proteomes" id="UP000827721">
    <property type="component" value="Unassembled WGS sequence"/>
</dbReference>
<keyword evidence="1" id="KW-0812">Transmembrane</keyword>
<keyword evidence="1" id="KW-0472">Membrane</keyword>
<dbReference type="EMBL" id="JAFEMO010000002">
    <property type="protein sequence ID" value="KAH7575867.1"/>
    <property type="molecule type" value="Genomic_DNA"/>
</dbReference>
<reference evidence="2 3" key="1">
    <citation type="submission" date="2021-02" db="EMBL/GenBank/DDBJ databases">
        <title>Plant Genome Project.</title>
        <authorList>
            <person name="Zhang R.-G."/>
        </authorList>
    </citation>
    <scope>NUCLEOTIDE SEQUENCE [LARGE SCALE GENOMIC DNA]</scope>
    <source>
        <tissue evidence="2">Leaves</tissue>
    </source>
</reference>
<comment type="caution">
    <text evidence="2">The sequence shown here is derived from an EMBL/GenBank/DDBJ whole genome shotgun (WGS) entry which is preliminary data.</text>
</comment>
<protein>
    <submittedName>
        <fullName evidence="2">Uncharacterized protein</fullName>
    </submittedName>
</protein>
<sequence length="496" mass="55741">MADCFVFSTQPAPVSMEELKEKPPDLPDWMSENGDSVKQNVQENSPFRSWMLVDKSDRNRAGEKVGIIRVANLGGVELEVGMVVLILGKILNDVNEEGMEEIGLPLKRVVTKKNEVLKDVNNRGDKWGCSSSSGKGKKGRSFRKFKMLDSHSCLMDDELEDLRTLQQLHHDVMVFNAFQQLGYTIRGSMDNVQIGQYDVEVIAENSPHTGWIPGVELSDLEESPSSFHSLDHIAHLNLGAGEESTEIALDTASILSVDHLEFESARQSNAGSPWSGNSSIYFDIEDNINGHDNQTQIRTDSWNPEPRSTARQNNDIRLINDRYPIDAGFRHIGVQADFNSHVIDHEVQCRSNHSIRKVTFEWTFVITNFALEVISTVLDQLSSVNNSGYALMGMSISFAAMLICIVELIYKGKKENVTWRWKESLPWFYHPLPSELPFGTFKGIIGFVCALCQCIVATINYLNVNRPIKISVWPIIFAFGLLCSKLLENTEQRATV</sequence>
<feature type="transmembrane region" description="Helical" evidence="1">
    <location>
        <begin position="389"/>
        <end position="410"/>
    </location>
</feature>
<dbReference type="PANTHER" id="PTHR48473:SF1">
    <property type="entry name" value="TIR DOMAIN-CONTAINING PROTEIN"/>
    <property type="match status" value="1"/>
</dbReference>
<proteinExistence type="predicted"/>
<keyword evidence="3" id="KW-1185">Reference proteome</keyword>
<name>A0ABQ8IGT0_9ROSI</name>
<evidence type="ECO:0000313" key="3">
    <source>
        <dbReference type="Proteomes" id="UP000827721"/>
    </source>
</evidence>
<gene>
    <name evidence="2" type="ORF">JRO89_XS02G0234200</name>
</gene>